<gene>
    <name evidence="10" type="ORF">Fuma_02171</name>
</gene>
<evidence type="ECO:0000313" key="11">
    <source>
        <dbReference type="Proteomes" id="UP000187735"/>
    </source>
</evidence>
<keyword evidence="11" id="KW-1185">Reference proteome</keyword>
<evidence type="ECO:0000259" key="9">
    <source>
        <dbReference type="Pfam" id="PF13844"/>
    </source>
</evidence>
<keyword evidence="4" id="KW-0328">Glycosyltransferase</keyword>
<dbReference type="InterPro" id="IPR011990">
    <property type="entry name" value="TPR-like_helical_dom_sf"/>
</dbReference>
<evidence type="ECO:0000256" key="6">
    <source>
        <dbReference type="ARBA" id="ARBA00022737"/>
    </source>
</evidence>
<evidence type="ECO:0000256" key="1">
    <source>
        <dbReference type="ARBA" id="ARBA00004922"/>
    </source>
</evidence>
<dbReference type="Pfam" id="PF13432">
    <property type="entry name" value="TPR_16"/>
    <property type="match status" value="1"/>
</dbReference>
<dbReference type="UniPathway" id="UPA00378"/>
<evidence type="ECO:0000256" key="7">
    <source>
        <dbReference type="ARBA" id="ARBA00022803"/>
    </source>
</evidence>
<dbReference type="Gene3D" id="3.40.50.2000">
    <property type="entry name" value="Glycogen Phosphorylase B"/>
    <property type="match status" value="1"/>
</dbReference>
<organism evidence="10 11">
    <name type="scientific">Fuerstiella marisgermanici</name>
    <dbReference type="NCBI Taxonomy" id="1891926"/>
    <lineage>
        <taxon>Bacteria</taxon>
        <taxon>Pseudomonadati</taxon>
        <taxon>Planctomycetota</taxon>
        <taxon>Planctomycetia</taxon>
        <taxon>Planctomycetales</taxon>
        <taxon>Planctomycetaceae</taxon>
        <taxon>Fuerstiella</taxon>
    </lineage>
</organism>
<comment type="pathway">
    <text evidence="1">Protein modification; protein glycosylation.</text>
</comment>
<keyword evidence="6" id="KW-0677">Repeat</keyword>
<dbReference type="AlphaFoldDB" id="A0A1P8WET5"/>
<feature type="repeat" description="TPR" evidence="8">
    <location>
        <begin position="106"/>
        <end position="139"/>
    </location>
</feature>
<keyword evidence="5" id="KW-0808">Transferase</keyword>
<feature type="domain" description="O-GlcNAc transferase C-terminal" evidence="9">
    <location>
        <begin position="557"/>
        <end position="731"/>
    </location>
</feature>
<sequence>MATIEEALNTALGLHQSGQLPQAETIYRRILEVQPQHASTLHLLGAACLQQRRATDAIGFLEQAVALTPENAEGFDNLGGAYQAAERWQDSIPAFRHALQLDPANAKFHFDLGNTFKALGQQQEAIECFESAVRLNPKFLQAINNLGTTLTAVGRLDDAIATLRSALALKPDYANAQNGLGNALLDAGQGAEAIRWLKSAVALKPNEAKFHCNLGVAQKATGDPDGAYQSYQAALQLQPNMLEARKNLANLFLSQQRTSEAIREFEAAVKLAPNDAELLTSLADGYRNLEDFEEARALYANAAELEPDDGWLKLKEAFLCRGVFESEDDIHTFRNRLLQQLQVAQPGTLAHINVEFKGLMPPFGLTYHGLDDRPVKESLASLFTGSFPTASPPRGAASEKAKIGFVVTNGHQGIFLRCMAGIVDRLNRDEFEVWIVAPAVAANAIREGLTNPQTQVLELPDRYYRMVNPLRRQQFDLLYHWECGTDLLNYFLPFARLATVQCTGWGLPVTSGIPAMDFYLSNKLVELPDASAHYSEQLYLADTFLTWQEPVRIPSPLKSRAELGYRDDQHLYVCAQNLMKLHPNFDEILREILQRDSAATIVLVEAKIPALTDRLRARFENTLAGAADRVQFRPRMDFDEYLSLLSIADVALDPLYYGSGITAYEIFSCGTPLVTLPTKFRRGRFVAACYQKMGVTDCVATDEGNYVEIACRLAESPSHRAAVSASIEAHRGELFCEDAAVTEFERALNAMLKSVEPQ</sequence>
<dbReference type="EC" id="2.4.1.255" evidence="3"/>
<dbReference type="PROSITE" id="PS50005">
    <property type="entry name" value="TPR"/>
    <property type="match status" value="8"/>
</dbReference>
<evidence type="ECO:0000313" key="10">
    <source>
        <dbReference type="EMBL" id="APZ92560.1"/>
    </source>
</evidence>
<dbReference type="SMART" id="SM00028">
    <property type="entry name" value="TPR"/>
    <property type="match status" value="9"/>
</dbReference>
<dbReference type="PROSITE" id="PS50293">
    <property type="entry name" value="TPR_REGION"/>
    <property type="match status" value="1"/>
</dbReference>
<dbReference type="Gene3D" id="1.25.40.10">
    <property type="entry name" value="Tetratricopeptide repeat domain"/>
    <property type="match status" value="4"/>
</dbReference>
<evidence type="ECO:0000256" key="4">
    <source>
        <dbReference type="ARBA" id="ARBA00022676"/>
    </source>
</evidence>
<protein>
    <recommendedName>
        <fullName evidence="3">protein O-GlcNAc transferase</fullName>
        <ecNumber evidence="3">2.4.1.255</ecNumber>
    </recommendedName>
</protein>
<evidence type="ECO:0000256" key="2">
    <source>
        <dbReference type="ARBA" id="ARBA00005386"/>
    </source>
</evidence>
<evidence type="ECO:0000256" key="3">
    <source>
        <dbReference type="ARBA" id="ARBA00011970"/>
    </source>
</evidence>
<dbReference type="PANTHER" id="PTHR44998">
    <property type="match status" value="1"/>
</dbReference>
<dbReference type="Pfam" id="PF00515">
    <property type="entry name" value="TPR_1"/>
    <property type="match status" value="1"/>
</dbReference>
<keyword evidence="10" id="KW-0449">Lipoprotein</keyword>
<dbReference type="RefSeq" id="WP_077024165.1">
    <property type="nucleotide sequence ID" value="NZ_CP017641.1"/>
</dbReference>
<dbReference type="Pfam" id="PF13844">
    <property type="entry name" value="Glyco_transf_41"/>
    <property type="match status" value="1"/>
</dbReference>
<dbReference type="SUPFAM" id="SSF53756">
    <property type="entry name" value="UDP-Glycosyltransferase/glycogen phosphorylase"/>
    <property type="match status" value="1"/>
</dbReference>
<feature type="repeat" description="TPR" evidence="8">
    <location>
        <begin position="242"/>
        <end position="275"/>
    </location>
</feature>
<dbReference type="EMBL" id="CP017641">
    <property type="protein sequence ID" value="APZ92560.1"/>
    <property type="molecule type" value="Genomic_DNA"/>
</dbReference>
<dbReference type="Proteomes" id="UP000187735">
    <property type="component" value="Chromosome"/>
</dbReference>
<dbReference type="PANTHER" id="PTHR44998:SF1">
    <property type="entry name" value="UDP-N-ACETYLGLUCOSAMINE--PEPTIDE N-ACETYLGLUCOSAMINYLTRANSFERASE 110 KDA SUBUNIT"/>
    <property type="match status" value="1"/>
</dbReference>
<name>A0A1P8WET5_9PLAN</name>
<feature type="repeat" description="TPR" evidence="8">
    <location>
        <begin position="208"/>
        <end position="241"/>
    </location>
</feature>
<feature type="repeat" description="TPR" evidence="8">
    <location>
        <begin position="72"/>
        <end position="105"/>
    </location>
</feature>
<feature type="repeat" description="TPR" evidence="8">
    <location>
        <begin position="38"/>
        <end position="71"/>
    </location>
</feature>
<keyword evidence="7 8" id="KW-0802">TPR repeat</keyword>
<dbReference type="KEGG" id="fmr:Fuma_02171"/>
<dbReference type="Pfam" id="PF14559">
    <property type="entry name" value="TPR_19"/>
    <property type="match status" value="2"/>
</dbReference>
<dbReference type="InterPro" id="IPR019734">
    <property type="entry name" value="TPR_rpt"/>
</dbReference>
<dbReference type="InterPro" id="IPR029489">
    <property type="entry name" value="OGT/SEC/SPY_C"/>
</dbReference>
<dbReference type="GO" id="GO:0097363">
    <property type="term" value="F:protein O-acetylglucosaminyltransferase activity"/>
    <property type="evidence" value="ECO:0007669"/>
    <property type="project" value="UniProtKB-EC"/>
</dbReference>
<feature type="repeat" description="TPR" evidence="8">
    <location>
        <begin position="140"/>
        <end position="173"/>
    </location>
</feature>
<dbReference type="STRING" id="1891926.Fuma_02171"/>
<feature type="repeat" description="TPR" evidence="8">
    <location>
        <begin position="174"/>
        <end position="207"/>
    </location>
</feature>
<dbReference type="GO" id="GO:0006493">
    <property type="term" value="P:protein O-linked glycosylation"/>
    <property type="evidence" value="ECO:0007669"/>
    <property type="project" value="TreeGrafter"/>
</dbReference>
<dbReference type="OrthoDB" id="9790037at2"/>
<feature type="repeat" description="TPR" evidence="8">
    <location>
        <begin position="276"/>
        <end position="309"/>
    </location>
</feature>
<dbReference type="SUPFAM" id="SSF48452">
    <property type="entry name" value="TPR-like"/>
    <property type="match status" value="2"/>
</dbReference>
<reference evidence="10 11" key="1">
    <citation type="journal article" date="2016" name="Front. Microbiol.">
        <title>Fuerstia marisgermanicae gen. nov., sp. nov., an Unusual Member of the Phylum Planctomycetes from the German Wadden Sea.</title>
        <authorList>
            <person name="Kohn T."/>
            <person name="Heuer A."/>
            <person name="Jogler M."/>
            <person name="Vollmers J."/>
            <person name="Boedeker C."/>
            <person name="Bunk B."/>
            <person name="Rast P."/>
            <person name="Borchert D."/>
            <person name="Glockner I."/>
            <person name="Freese H.M."/>
            <person name="Klenk H.P."/>
            <person name="Overmann J."/>
            <person name="Kaster A.K."/>
            <person name="Rohde M."/>
            <person name="Wiegand S."/>
            <person name="Jogler C."/>
        </authorList>
    </citation>
    <scope>NUCLEOTIDE SEQUENCE [LARGE SCALE GENOMIC DNA]</scope>
    <source>
        <strain evidence="10 11">NH11</strain>
    </source>
</reference>
<evidence type="ECO:0000256" key="5">
    <source>
        <dbReference type="ARBA" id="ARBA00022679"/>
    </source>
</evidence>
<dbReference type="Gene3D" id="3.40.50.11380">
    <property type="match status" value="1"/>
</dbReference>
<comment type="similarity">
    <text evidence="2">Belongs to the glycosyltransferase 41 family. O-GlcNAc transferase subfamily.</text>
</comment>
<evidence type="ECO:0000256" key="8">
    <source>
        <dbReference type="PROSITE-ProRule" id="PRU00339"/>
    </source>
</evidence>
<proteinExistence type="inferred from homology"/>
<accession>A0A1P8WET5</accession>